<dbReference type="EMBL" id="JADNYJ010000077">
    <property type="protein sequence ID" value="KAF8890033.1"/>
    <property type="molecule type" value="Genomic_DNA"/>
</dbReference>
<evidence type="ECO:0000259" key="1">
    <source>
        <dbReference type="PROSITE" id="PS50181"/>
    </source>
</evidence>
<reference evidence="2" key="1">
    <citation type="submission" date="2020-11" db="EMBL/GenBank/DDBJ databases">
        <authorList>
            <consortium name="DOE Joint Genome Institute"/>
            <person name="Ahrendt S."/>
            <person name="Riley R."/>
            <person name="Andreopoulos W."/>
            <person name="LaButti K."/>
            <person name="Pangilinan J."/>
            <person name="Ruiz-duenas F.J."/>
            <person name="Barrasa J.M."/>
            <person name="Sanchez-Garcia M."/>
            <person name="Camarero S."/>
            <person name="Miyauchi S."/>
            <person name="Serrano A."/>
            <person name="Linde D."/>
            <person name="Babiker R."/>
            <person name="Drula E."/>
            <person name="Ayuso-Fernandez I."/>
            <person name="Pacheco R."/>
            <person name="Padilla G."/>
            <person name="Ferreira P."/>
            <person name="Barriuso J."/>
            <person name="Kellner H."/>
            <person name="Castanera R."/>
            <person name="Alfaro M."/>
            <person name="Ramirez L."/>
            <person name="Pisabarro A.G."/>
            <person name="Kuo A."/>
            <person name="Tritt A."/>
            <person name="Lipzen A."/>
            <person name="He G."/>
            <person name="Yan M."/>
            <person name="Ng V."/>
            <person name="Cullen D."/>
            <person name="Martin F."/>
            <person name="Rosso M.-N."/>
            <person name="Henrissat B."/>
            <person name="Hibbett D."/>
            <person name="Martinez A.T."/>
            <person name="Grigoriev I.V."/>
        </authorList>
    </citation>
    <scope>NUCLEOTIDE SEQUENCE</scope>
    <source>
        <strain evidence="2">AH 44721</strain>
    </source>
</reference>
<keyword evidence="3" id="KW-1185">Reference proteome</keyword>
<dbReference type="InterPro" id="IPR036047">
    <property type="entry name" value="F-box-like_dom_sf"/>
</dbReference>
<accession>A0A9P5NL35</accession>
<dbReference type="OrthoDB" id="2984575at2759"/>
<dbReference type="SUPFAM" id="SSF81383">
    <property type="entry name" value="F-box domain"/>
    <property type="match status" value="1"/>
</dbReference>
<comment type="caution">
    <text evidence="2">The sequence shown here is derived from an EMBL/GenBank/DDBJ whole genome shotgun (WGS) entry which is preliminary data.</text>
</comment>
<feature type="domain" description="F-box" evidence="1">
    <location>
        <begin position="6"/>
        <end position="51"/>
    </location>
</feature>
<dbReference type="Proteomes" id="UP000724874">
    <property type="component" value="Unassembled WGS sequence"/>
</dbReference>
<proteinExistence type="predicted"/>
<gene>
    <name evidence="2" type="ORF">CPB84DRAFT_1785230</name>
</gene>
<evidence type="ECO:0000313" key="3">
    <source>
        <dbReference type="Proteomes" id="UP000724874"/>
    </source>
</evidence>
<evidence type="ECO:0000313" key="2">
    <source>
        <dbReference type="EMBL" id="KAF8890033.1"/>
    </source>
</evidence>
<dbReference type="PROSITE" id="PS50181">
    <property type="entry name" value="FBOX"/>
    <property type="match status" value="1"/>
</dbReference>
<name>A0A9P5NL35_GYMJU</name>
<organism evidence="2 3">
    <name type="scientific">Gymnopilus junonius</name>
    <name type="common">Spectacular rustgill mushroom</name>
    <name type="synonym">Gymnopilus spectabilis subsp. junonius</name>
    <dbReference type="NCBI Taxonomy" id="109634"/>
    <lineage>
        <taxon>Eukaryota</taxon>
        <taxon>Fungi</taxon>
        <taxon>Dikarya</taxon>
        <taxon>Basidiomycota</taxon>
        <taxon>Agaricomycotina</taxon>
        <taxon>Agaricomycetes</taxon>
        <taxon>Agaricomycetidae</taxon>
        <taxon>Agaricales</taxon>
        <taxon>Agaricineae</taxon>
        <taxon>Hymenogastraceae</taxon>
        <taxon>Gymnopilus</taxon>
    </lineage>
</organism>
<protein>
    <recommendedName>
        <fullName evidence="1">F-box domain-containing protein</fullName>
    </recommendedName>
</protein>
<sequence>MAQYPPSMASEIPLDVLEVIFRGLTPYDLAICCRVNKQVHALAFEALYRDLRPNHRNSRSFILLESVDMYLGSIAEALLKLSRLHTLILRIGHMSSWILPKEKLSFSLHTFSSEFYFDNALISFLQSQKELKHLSASVSPSPGVPMVIQPHLFPGLVSLVSSMSVVEMIAPGRPLRYVTAYHTYGETPSISCLAQSTSPLGVRQLAINFTYLQTIGCEQVAQAAPKLVTLTIDADAVKPDDYEMVNELTDWIEEYLSYAKDLSCLVIVFHPMVTSIFNASVRLSMSSFYFIVLEQSMFVNGCPGQDWYIVND</sequence>
<dbReference type="AlphaFoldDB" id="A0A9P5NL35"/>
<dbReference type="InterPro" id="IPR001810">
    <property type="entry name" value="F-box_dom"/>
</dbReference>
<dbReference type="CDD" id="cd09917">
    <property type="entry name" value="F-box_SF"/>
    <property type="match status" value="1"/>
</dbReference>